<protein>
    <recommendedName>
        <fullName evidence="5">5-formyltetrahydrofolate cyclo-ligase</fullName>
        <ecNumber evidence="5">6.3.3.2</ecNumber>
    </recommendedName>
</protein>
<comment type="cofactor">
    <cofactor evidence="5">
        <name>Mg(2+)</name>
        <dbReference type="ChEBI" id="CHEBI:18420"/>
    </cofactor>
</comment>
<dbReference type="Gene3D" id="3.40.50.10420">
    <property type="entry name" value="NagB/RpiA/CoA transferase-like"/>
    <property type="match status" value="1"/>
</dbReference>
<proteinExistence type="inferred from homology"/>
<dbReference type="RefSeq" id="WP_086541400.1">
    <property type="nucleotide sequence ID" value="NZ_MSSW01000027.1"/>
</dbReference>
<accession>A0A3E0DQS9</accession>
<dbReference type="PANTHER" id="PTHR23407:SF1">
    <property type="entry name" value="5-FORMYLTETRAHYDROFOLATE CYCLO-LIGASE"/>
    <property type="match status" value="1"/>
</dbReference>
<dbReference type="GO" id="GO:0009396">
    <property type="term" value="P:folic acid-containing compound biosynthetic process"/>
    <property type="evidence" value="ECO:0007669"/>
    <property type="project" value="TreeGrafter"/>
</dbReference>
<dbReference type="Pfam" id="PF01812">
    <property type="entry name" value="5-FTHF_cyc-lig"/>
    <property type="match status" value="1"/>
</dbReference>
<dbReference type="Proteomes" id="UP000256405">
    <property type="component" value="Unassembled WGS sequence"/>
</dbReference>
<dbReference type="InterPro" id="IPR002698">
    <property type="entry name" value="FTHF_cligase"/>
</dbReference>
<comment type="caution">
    <text evidence="6">The sequence shown here is derived from an EMBL/GenBank/DDBJ whole genome shotgun (WGS) entry which is preliminary data.</text>
</comment>
<dbReference type="GO" id="GO:0035999">
    <property type="term" value="P:tetrahydrofolate interconversion"/>
    <property type="evidence" value="ECO:0007669"/>
    <property type="project" value="TreeGrafter"/>
</dbReference>
<dbReference type="EC" id="6.3.3.2" evidence="5"/>
<dbReference type="NCBIfam" id="TIGR02727">
    <property type="entry name" value="MTHFS_bact"/>
    <property type="match status" value="1"/>
</dbReference>
<evidence type="ECO:0000256" key="5">
    <source>
        <dbReference type="RuleBase" id="RU361279"/>
    </source>
</evidence>
<dbReference type="PIRSF" id="PIRSF006806">
    <property type="entry name" value="FTHF_cligase"/>
    <property type="match status" value="1"/>
</dbReference>
<keyword evidence="7" id="KW-1185">Reference proteome</keyword>
<evidence type="ECO:0000256" key="4">
    <source>
        <dbReference type="PIRSR" id="PIRSR006806-1"/>
    </source>
</evidence>
<dbReference type="OrthoDB" id="9801938at2"/>
<evidence type="ECO:0000256" key="2">
    <source>
        <dbReference type="ARBA" id="ARBA00022741"/>
    </source>
</evidence>
<dbReference type="GO" id="GO:0005524">
    <property type="term" value="F:ATP binding"/>
    <property type="evidence" value="ECO:0007669"/>
    <property type="project" value="UniProtKB-KW"/>
</dbReference>
<dbReference type="GO" id="GO:0030272">
    <property type="term" value="F:5-formyltetrahydrofolate cyclo-ligase activity"/>
    <property type="evidence" value="ECO:0007669"/>
    <property type="project" value="UniProtKB-EC"/>
</dbReference>
<dbReference type="AlphaFoldDB" id="A0A3E0DQS9"/>
<feature type="binding site" evidence="4">
    <location>
        <position position="59"/>
    </location>
    <ligand>
        <name>substrate</name>
    </ligand>
</feature>
<dbReference type="SUPFAM" id="SSF100950">
    <property type="entry name" value="NagB/RpiA/CoA transferase-like"/>
    <property type="match status" value="1"/>
</dbReference>
<dbReference type="PANTHER" id="PTHR23407">
    <property type="entry name" value="ATPASE INHIBITOR/5-FORMYLTETRAHYDROFOLATE CYCLO-LIGASE"/>
    <property type="match status" value="1"/>
</dbReference>
<keyword evidence="2 4" id="KW-0547">Nucleotide-binding</keyword>
<dbReference type="InterPro" id="IPR037171">
    <property type="entry name" value="NagB/RpiA_transferase-like"/>
</dbReference>
<keyword evidence="6" id="KW-0436">Ligase</keyword>
<reference evidence="6 7" key="1">
    <citation type="submission" date="2018-08" db="EMBL/GenBank/DDBJ databases">
        <title>Genomic Encyclopedia of Archaeal and Bacterial Type Strains, Phase II (KMG-II): from individual species to whole genera.</title>
        <authorList>
            <person name="Goeker M."/>
        </authorList>
    </citation>
    <scope>NUCLEOTIDE SEQUENCE [LARGE SCALE GENOMIC DNA]</scope>
    <source>
        <strain evidence="6 7">DSM 15986</strain>
    </source>
</reference>
<evidence type="ECO:0000313" key="6">
    <source>
        <dbReference type="EMBL" id="REG84692.1"/>
    </source>
</evidence>
<comment type="catalytic activity">
    <reaction evidence="5">
        <text>(6S)-5-formyl-5,6,7,8-tetrahydrofolate + ATP = (6R)-5,10-methenyltetrahydrofolate + ADP + phosphate</text>
        <dbReference type="Rhea" id="RHEA:10488"/>
        <dbReference type="ChEBI" id="CHEBI:30616"/>
        <dbReference type="ChEBI" id="CHEBI:43474"/>
        <dbReference type="ChEBI" id="CHEBI:57455"/>
        <dbReference type="ChEBI" id="CHEBI:57457"/>
        <dbReference type="ChEBI" id="CHEBI:456216"/>
        <dbReference type="EC" id="6.3.3.2"/>
    </reaction>
</comment>
<name>A0A3E0DQS9_9BACT</name>
<organism evidence="6 7">
    <name type="scientific">Algoriphagus antarcticus</name>
    <dbReference type="NCBI Taxonomy" id="238540"/>
    <lineage>
        <taxon>Bacteria</taxon>
        <taxon>Pseudomonadati</taxon>
        <taxon>Bacteroidota</taxon>
        <taxon>Cytophagia</taxon>
        <taxon>Cytophagales</taxon>
        <taxon>Cyclobacteriaceae</taxon>
        <taxon>Algoriphagus</taxon>
    </lineage>
</organism>
<evidence type="ECO:0000256" key="3">
    <source>
        <dbReference type="ARBA" id="ARBA00022840"/>
    </source>
</evidence>
<comment type="similarity">
    <text evidence="1 5">Belongs to the 5-formyltetrahydrofolate cyclo-ligase family.</text>
</comment>
<evidence type="ECO:0000313" key="7">
    <source>
        <dbReference type="Proteomes" id="UP000256405"/>
    </source>
</evidence>
<feature type="binding site" evidence="4">
    <location>
        <begin position="136"/>
        <end position="144"/>
    </location>
    <ligand>
        <name>ATP</name>
        <dbReference type="ChEBI" id="CHEBI:30616"/>
    </ligand>
</feature>
<sequence>MSLDKHELRTFYMELRAALSNEQLEKKSLKITDHVIAFLDERKELNNFHLFFPIPKQMEINTYPIKEYLERRGGNIYTSRVELDSFTLQTLLLKANTKFQLDKWGIPIPENFELVSNELIQVVFVPLLAYDQKGNRIGFGKGYYDIFLSNLDSSILKIGLSYFSPELYIPSELHDIPLDYCITPENIITF</sequence>
<dbReference type="EMBL" id="QUNF01000014">
    <property type="protein sequence ID" value="REG84692.1"/>
    <property type="molecule type" value="Genomic_DNA"/>
</dbReference>
<evidence type="ECO:0000256" key="1">
    <source>
        <dbReference type="ARBA" id="ARBA00010638"/>
    </source>
</evidence>
<keyword evidence="5" id="KW-0479">Metal-binding</keyword>
<gene>
    <name evidence="6" type="ORF">C8N25_11441</name>
</gene>
<dbReference type="GO" id="GO:0046872">
    <property type="term" value="F:metal ion binding"/>
    <property type="evidence" value="ECO:0007669"/>
    <property type="project" value="UniProtKB-KW"/>
</dbReference>
<keyword evidence="5" id="KW-0460">Magnesium</keyword>
<dbReference type="InterPro" id="IPR024185">
    <property type="entry name" value="FTHF_cligase-like_sf"/>
</dbReference>
<feature type="binding site" evidence="4">
    <location>
        <begin position="5"/>
        <end position="9"/>
    </location>
    <ligand>
        <name>ATP</name>
        <dbReference type="ChEBI" id="CHEBI:30616"/>
    </ligand>
</feature>
<keyword evidence="3 4" id="KW-0067">ATP-binding</keyword>